<dbReference type="InterPro" id="IPR050683">
    <property type="entry name" value="Bact_Polysacc_Export_ATP-bd"/>
</dbReference>
<dbReference type="InterPro" id="IPR027417">
    <property type="entry name" value="P-loop_NTPase"/>
</dbReference>
<evidence type="ECO:0000256" key="2">
    <source>
        <dbReference type="ARBA" id="ARBA00022448"/>
    </source>
</evidence>
<dbReference type="InterPro" id="IPR015860">
    <property type="entry name" value="ABC_transpr_TagH-like"/>
</dbReference>
<evidence type="ECO:0000313" key="6">
    <source>
        <dbReference type="EMBL" id="MCJ2180068.1"/>
    </source>
</evidence>
<sequence length="424" mass="45981">MKQGAIVVQDVGKYYRSRNAGRPTTLKGYLLSGRSAKQAGREAGYWGLRHVSFTVPRGRSVGVVGLNGAGKSTLLRLIGGVGRPDEGSIRVAGRIGALLDIGAGLTEDLSGRENIYLLGVIAGMLRSEVDEQFQTIVAFAELEEHIEAPVRTYSTGMRMRLAFAVAIHTQPEVLLIDEALAVGDKAFQHKCFARVAEIRATGCTIFLVSHDVEQIDSLCDDVLFLKAGRVVAYGPRQETLALYAATLESKVSDGHPHLLPVQETDPRLEDEVNRYGSGKMEIGKVVFHDSAGEPVEAIRSGDALHVTFEFQAMPQVEEAIAVLGIYAEDNTCCFETNTQLESVLVPVHGGKLTVSIGRLDLTPAQYRVTVGLFSADWNEVYDYHAEVYPLRIIGSRPAKGLLNPPVQWQAEASVAPDLAEKGVV</sequence>
<reference evidence="6" key="1">
    <citation type="submission" date="2022-03" db="EMBL/GenBank/DDBJ databases">
        <title>Identification of a novel bacterium isolated from mangrove sediments.</title>
        <authorList>
            <person name="Pan X."/>
        </authorList>
    </citation>
    <scope>NUCLEOTIDE SEQUENCE</scope>
    <source>
        <strain evidence="6">B2580</strain>
    </source>
</reference>
<gene>
    <name evidence="6" type="ORF">MTR64_15975</name>
</gene>
<keyword evidence="2" id="KW-0813">Transport</keyword>
<dbReference type="InterPro" id="IPR003593">
    <property type="entry name" value="AAA+_ATPase"/>
</dbReference>
<organism evidence="6 7">
    <name type="scientific">Novosphingobium album</name>
    <name type="common">ex Hu et al. 2023</name>
    <dbReference type="NCBI Taxonomy" id="2930093"/>
    <lineage>
        <taxon>Bacteria</taxon>
        <taxon>Pseudomonadati</taxon>
        <taxon>Pseudomonadota</taxon>
        <taxon>Alphaproteobacteria</taxon>
        <taxon>Sphingomonadales</taxon>
        <taxon>Sphingomonadaceae</taxon>
        <taxon>Novosphingobium</taxon>
    </lineage>
</organism>
<dbReference type="Gene3D" id="3.40.50.300">
    <property type="entry name" value="P-loop containing nucleotide triphosphate hydrolases"/>
    <property type="match status" value="1"/>
</dbReference>
<dbReference type="PANTHER" id="PTHR46743">
    <property type="entry name" value="TEICHOIC ACIDS EXPORT ATP-BINDING PROTEIN TAGH"/>
    <property type="match status" value="1"/>
</dbReference>
<dbReference type="PROSITE" id="PS50893">
    <property type="entry name" value="ABC_TRANSPORTER_2"/>
    <property type="match status" value="1"/>
</dbReference>
<dbReference type="Pfam" id="PF00005">
    <property type="entry name" value="ABC_tran"/>
    <property type="match status" value="1"/>
</dbReference>
<dbReference type="InterPro" id="IPR003439">
    <property type="entry name" value="ABC_transporter-like_ATP-bd"/>
</dbReference>
<dbReference type="SMART" id="SM00382">
    <property type="entry name" value="AAA"/>
    <property type="match status" value="1"/>
</dbReference>
<dbReference type="EMBL" id="JALHLE010000027">
    <property type="protein sequence ID" value="MCJ2180068.1"/>
    <property type="molecule type" value="Genomic_DNA"/>
</dbReference>
<evidence type="ECO:0000256" key="3">
    <source>
        <dbReference type="ARBA" id="ARBA00022741"/>
    </source>
</evidence>
<dbReference type="Proteomes" id="UP001162880">
    <property type="component" value="Unassembled WGS sequence"/>
</dbReference>
<dbReference type="PANTHER" id="PTHR46743:SF2">
    <property type="entry name" value="TEICHOIC ACIDS EXPORT ATP-BINDING PROTEIN TAGH"/>
    <property type="match status" value="1"/>
</dbReference>
<evidence type="ECO:0000313" key="7">
    <source>
        <dbReference type="Proteomes" id="UP001162880"/>
    </source>
</evidence>
<dbReference type="RefSeq" id="WP_243995434.1">
    <property type="nucleotide sequence ID" value="NZ_JALHLE010000027.1"/>
</dbReference>
<keyword evidence="3" id="KW-0547">Nucleotide-binding</keyword>
<keyword evidence="7" id="KW-1185">Reference proteome</keyword>
<keyword evidence="4 6" id="KW-0067">ATP-binding</keyword>
<dbReference type="SUPFAM" id="SSF52540">
    <property type="entry name" value="P-loop containing nucleoside triphosphate hydrolases"/>
    <property type="match status" value="1"/>
</dbReference>
<evidence type="ECO:0000256" key="1">
    <source>
        <dbReference type="ARBA" id="ARBA00005417"/>
    </source>
</evidence>
<dbReference type="GO" id="GO:0005524">
    <property type="term" value="F:ATP binding"/>
    <property type="evidence" value="ECO:0007669"/>
    <property type="project" value="UniProtKB-KW"/>
</dbReference>
<feature type="domain" description="ABC transporter" evidence="5">
    <location>
        <begin position="31"/>
        <end position="252"/>
    </location>
</feature>
<evidence type="ECO:0000256" key="4">
    <source>
        <dbReference type="ARBA" id="ARBA00022840"/>
    </source>
</evidence>
<dbReference type="CDD" id="cd03220">
    <property type="entry name" value="ABC_KpsT_Wzt"/>
    <property type="match status" value="1"/>
</dbReference>
<dbReference type="Pfam" id="PF14524">
    <property type="entry name" value="Wzt_C"/>
    <property type="match status" value="1"/>
</dbReference>
<name>A0ABT0B4X4_9SPHN</name>
<dbReference type="InterPro" id="IPR029439">
    <property type="entry name" value="Wzt_C"/>
</dbReference>
<dbReference type="Gene3D" id="2.70.50.60">
    <property type="entry name" value="abc- transporter (atp binding component) like domain"/>
    <property type="match status" value="1"/>
</dbReference>
<evidence type="ECO:0000259" key="5">
    <source>
        <dbReference type="PROSITE" id="PS50893"/>
    </source>
</evidence>
<comment type="similarity">
    <text evidence="1">Belongs to the ABC transporter superfamily.</text>
</comment>
<accession>A0ABT0B4X4</accession>
<protein>
    <submittedName>
        <fullName evidence="6">ABC transporter ATP-binding protein</fullName>
    </submittedName>
</protein>
<proteinExistence type="inferred from homology"/>
<comment type="caution">
    <text evidence="6">The sequence shown here is derived from an EMBL/GenBank/DDBJ whole genome shotgun (WGS) entry which is preliminary data.</text>
</comment>
<dbReference type="CDD" id="cd10147">
    <property type="entry name" value="Wzt_C-like"/>
    <property type="match status" value="1"/>
</dbReference>